<evidence type="ECO:0000256" key="6">
    <source>
        <dbReference type="ARBA" id="ARBA00022989"/>
    </source>
</evidence>
<keyword evidence="7 8" id="KW-0472">Membrane</keyword>
<protein>
    <submittedName>
        <fullName evidence="10">Lipopolysaccharide/colanic/teichoic acid biosynthesis glycosyltransferase</fullName>
    </submittedName>
</protein>
<dbReference type="EMBL" id="JABSNM010000001">
    <property type="protein sequence ID" value="NRT54469.1"/>
    <property type="molecule type" value="Genomic_DNA"/>
</dbReference>
<feature type="transmembrane region" description="Helical" evidence="8">
    <location>
        <begin position="47"/>
        <end position="68"/>
    </location>
</feature>
<keyword evidence="3" id="KW-1003">Cell membrane</keyword>
<evidence type="ECO:0000256" key="7">
    <source>
        <dbReference type="ARBA" id="ARBA00023136"/>
    </source>
</evidence>
<organism evidence="10 11">
    <name type="scientific">Sphaerotilus uruguayifluvii</name>
    <dbReference type="NCBI Taxonomy" id="2735897"/>
    <lineage>
        <taxon>Bacteria</taxon>
        <taxon>Pseudomonadati</taxon>
        <taxon>Pseudomonadota</taxon>
        <taxon>Betaproteobacteria</taxon>
        <taxon>Burkholderiales</taxon>
        <taxon>Sphaerotilaceae</taxon>
        <taxon>Sphaerotilus</taxon>
    </lineage>
</organism>
<dbReference type="PANTHER" id="PTHR30576:SF4">
    <property type="entry name" value="UNDECAPRENYL-PHOSPHATE GALACTOSE PHOSPHOTRANSFERASE"/>
    <property type="match status" value="1"/>
</dbReference>
<sequence>MKSKQPEDAGSARPLQDFVGGASRFRHRCRRTPTGLMAALHLRLDQLAALLLLLLFAPLMAVIALLVWRRDGAPVLFGHYRIGQHGRPFRCLKFRSMYLDSEAMLRELLERDPAARAEWERDHKLTDDPRITPIGHFLRRTSLDELPQLFNVLRGEMSLVGPRPITLAELPRYGQVRWHYLSVRPGMTGLWQVSGRNDTTYDERVELDREFVEQHSLRLRLSILLRTLRVVVLGSGAR</sequence>
<evidence type="ECO:0000256" key="4">
    <source>
        <dbReference type="ARBA" id="ARBA00022679"/>
    </source>
</evidence>
<proteinExistence type="inferred from homology"/>
<feature type="domain" description="Bacterial sugar transferase" evidence="9">
    <location>
        <begin position="44"/>
        <end position="232"/>
    </location>
</feature>
<comment type="subcellular location">
    <subcellularLocation>
        <location evidence="1">Cell membrane</location>
    </subcellularLocation>
</comment>
<dbReference type="InterPro" id="IPR003362">
    <property type="entry name" value="Bact_transf"/>
</dbReference>
<name>A0ABX2FWT8_9BURK</name>
<reference evidence="10 11" key="1">
    <citation type="submission" date="2020-05" db="EMBL/GenBank/DDBJ databases">
        <title>Genomic Encyclopedia of Type Strains, Phase IV (KMG-V): Genome sequencing to study the core and pangenomes of soil and plant-associated prokaryotes.</title>
        <authorList>
            <person name="Whitman W."/>
        </authorList>
    </citation>
    <scope>NUCLEOTIDE SEQUENCE [LARGE SCALE GENOMIC DNA]</scope>
    <source>
        <strain evidence="10 11">C29</strain>
    </source>
</reference>
<keyword evidence="4" id="KW-0808">Transferase</keyword>
<accession>A0ABX2FWT8</accession>
<evidence type="ECO:0000313" key="10">
    <source>
        <dbReference type="EMBL" id="NRT54469.1"/>
    </source>
</evidence>
<evidence type="ECO:0000256" key="8">
    <source>
        <dbReference type="SAM" id="Phobius"/>
    </source>
</evidence>
<evidence type="ECO:0000259" key="9">
    <source>
        <dbReference type="Pfam" id="PF02397"/>
    </source>
</evidence>
<evidence type="ECO:0000256" key="3">
    <source>
        <dbReference type="ARBA" id="ARBA00022475"/>
    </source>
</evidence>
<keyword evidence="6 8" id="KW-1133">Transmembrane helix</keyword>
<evidence type="ECO:0000256" key="5">
    <source>
        <dbReference type="ARBA" id="ARBA00022692"/>
    </source>
</evidence>
<keyword evidence="11" id="KW-1185">Reference proteome</keyword>
<keyword evidence="5 8" id="KW-0812">Transmembrane</keyword>
<comment type="caution">
    <text evidence="10">The sequence shown here is derived from an EMBL/GenBank/DDBJ whole genome shotgun (WGS) entry which is preliminary data.</text>
</comment>
<evidence type="ECO:0000313" key="11">
    <source>
        <dbReference type="Proteomes" id="UP001516061"/>
    </source>
</evidence>
<comment type="similarity">
    <text evidence="2">Belongs to the bacterial sugar transferase family.</text>
</comment>
<dbReference type="Proteomes" id="UP001516061">
    <property type="component" value="Unassembled WGS sequence"/>
</dbReference>
<evidence type="ECO:0000256" key="2">
    <source>
        <dbReference type="ARBA" id="ARBA00006464"/>
    </source>
</evidence>
<gene>
    <name evidence="10" type="ORF">HNQ01_000176</name>
</gene>
<evidence type="ECO:0000256" key="1">
    <source>
        <dbReference type="ARBA" id="ARBA00004236"/>
    </source>
</evidence>
<dbReference type="Pfam" id="PF02397">
    <property type="entry name" value="Bac_transf"/>
    <property type="match status" value="1"/>
</dbReference>
<dbReference type="PANTHER" id="PTHR30576">
    <property type="entry name" value="COLANIC BIOSYNTHESIS UDP-GLUCOSE LIPID CARRIER TRANSFERASE"/>
    <property type="match status" value="1"/>
</dbReference>